<dbReference type="Gene3D" id="1.20.1250.20">
    <property type="entry name" value="MFS general substrate transporter like domains"/>
    <property type="match status" value="1"/>
</dbReference>
<dbReference type="InterPro" id="IPR011701">
    <property type="entry name" value="MFS"/>
</dbReference>
<comment type="caution">
    <text evidence="8">The sequence shown here is derived from an EMBL/GenBank/DDBJ whole genome shotgun (WGS) entry which is preliminary data.</text>
</comment>
<organism evidence="8 9">
    <name type="scientific">Halalkalibacter suaedae</name>
    <dbReference type="NCBI Taxonomy" id="2822140"/>
    <lineage>
        <taxon>Bacteria</taxon>
        <taxon>Bacillati</taxon>
        <taxon>Bacillota</taxon>
        <taxon>Bacilli</taxon>
        <taxon>Bacillales</taxon>
        <taxon>Bacillaceae</taxon>
        <taxon>Halalkalibacter</taxon>
    </lineage>
</organism>
<dbReference type="EMBL" id="JAGKSQ010000003">
    <property type="protein sequence ID" value="MBP3951254.1"/>
    <property type="molecule type" value="Genomic_DNA"/>
</dbReference>
<feature type="transmembrane region" description="Helical" evidence="6">
    <location>
        <begin position="89"/>
        <end position="109"/>
    </location>
</feature>
<gene>
    <name evidence="8" type="ORF">J7W16_08905</name>
</gene>
<feature type="transmembrane region" description="Helical" evidence="6">
    <location>
        <begin position="149"/>
        <end position="173"/>
    </location>
</feature>
<feature type="transmembrane region" description="Helical" evidence="6">
    <location>
        <begin position="115"/>
        <end position="137"/>
    </location>
</feature>
<evidence type="ECO:0000256" key="1">
    <source>
        <dbReference type="ARBA" id="ARBA00004651"/>
    </source>
</evidence>
<sequence length="437" mass="48624">MRVVESVRTSMIKKVIGDIEITRELTLLLIVGGLYALSIALSNTFVNVYLWKQSGEFVDLALYNLGSVIMQPIAFIIAGKVAKKIDRVIVLRIGVISLAIFFSTVLFLGEHANQFIILLGVLIGTGFGFYWLAFNVLTFEITEPETRDFFNGFLGLLTSFAGMIGPILSGFIITRMEEFTGYTVIFTISLVLFVGAILTSFMLKRRAAEGKFYFRKIIAERKKNPNWRNILFAHFFQGLREGTFVFVIVVWVFVSTGSELAIGTYGLVASAVQFVAYYVVTRVIKSHIRKRLILFGGLVLYGAIFIIVLGDLTFTKLIIYGIVVSIAYPVLLVPYVSLTFDVIGKGWKAAEMRVEYIVVRELFLNMGRISSVLAFLATITFFSEEKGIPILLLVLGAGHTVIYFFVRKVSFKDNIGGEGYAFARQDKGEGDSGGTTV</sequence>
<keyword evidence="2" id="KW-0813">Transport</keyword>
<feature type="transmembrane region" description="Helical" evidence="6">
    <location>
        <begin position="179"/>
        <end position="203"/>
    </location>
</feature>
<evidence type="ECO:0000259" key="7">
    <source>
        <dbReference type="PROSITE" id="PS50850"/>
    </source>
</evidence>
<keyword evidence="3 6" id="KW-0812">Transmembrane</keyword>
<feature type="domain" description="Major facilitator superfamily (MFS) profile" evidence="7">
    <location>
        <begin position="1"/>
        <end position="207"/>
    </location>
</feature>
<reference evidence="8" key="1">
    <citation type="submission" date="2021-03" db="EMBL/GenBank/DDBJ databases">
        <title>Bacillus suaedae sp. nov., isolated from Suaeda aralocaspica.</title>
        <authorList>
            <person name="Lei R.F.R."/>
        </authorList>
    </citation>
    <scope>NUCLEOTIDE SEQUENCE</scope>
    <source>
        <strain evidence="8">YZJH907-2</strain>
    </source>
</reference>
<evidence type="ECO:0000313" key="8">
    <source>
        <dbReference type="EMBL" id="MBP3951254.1"/>
    </source>
</evidence>
<dbReference type="PANTHER" id="PTHR23526">
    <property type="entry name" value="INTEGRAL MEMBRANE TRANSPORT PROTEIN-RELATED"/>
    <property type="match status" value="1"/>
</dbReference>
<feature type="transmembrane region" description="Helical" evidence="6">
    <location>
        <begin position="260"/>
        <end position="280"/>
    </location>
</feature>
<feature type="transmembrane region" description="Helical" evidence="6">
    <location>
        <begin position="21"/>
        <end position="41"/>
    </location>
</feature>
<evidence type="ECO:0000256" key="2">
    <source>
        <dbReference type="ARBA" id="ARBA00022448"/>
    </source>
</evidence>
<dbReference type="InterPro" id="IPR036259">
    <property type="entry name" value="MFS_trans_sf"/>
</dbReference>
<dbReference type="SUPFAM" id="SSF103473">
    <property type="entry name" value="MFS general substrate transporter"/>
    <property type="match status" value="1"/>
</dbReference>
<feature type="transmembrane region" description="Helical" evidence="6">
    <location>
        <begin position="362"/>
        <end position="382"/>
    </location>
</feature>
<name>A0A941ATA2_9BACI</name>
<evidence type="ECO:0000256" key="3">
    <source>
        <dbReference type="ARBA" id="ARBA00022692"/>
    </source>
</evidence>
<comment type="subcellular location">
    <subcellularLocation>
        <location evidence="1">Cell membrane</location>
        <topology evidence="1">Multi-pass membrane protein</topology>
    </subcellularLocation>
</comment>
<dbReference type="PANTHER" id="PTHR23526:SF2">
    <property type="entry name" value="MAJOR FACILITATOR SUPERFAMILY (MFS) PROFILE DOMAIN-CONTAINING PROTEIN"/>
    <property type="match status" value="1"/>
</dbReference>
<keyword evidence="9" id="KW-1185">Reference proteome</keyword>
<dbReference type="Pfam" id="PF07690">
    <property type="entry name" value="MFS_1"/>
    <property type="match status" value="1"/>
</dbReference>
<feature type="transmembrane region" description="Helical" evidence="6">
    <location>
        <begin position="318"/>
        <end position="342"/>
    </location>
</feature>
<dbReference type="AlphaFoldDB" id="A0A941ATA2"/>
<dbReference type="InterPro" id="IPR020846">
    <property type="entry name" value="MFS_dom"/>
</dbReference>
<dbReference type="GO" id="GO:0022857">
    <property type="term" value="F:transmembrane transporter activity"/>
    <property type="evidence" value="ECO:0007669"/>
    <property type="project" value="InterPro"/>
</dbReference>
<evidence type="ECO:0000256" key="4">
    <source>
        <dbReference type="ARBA" id="ARBA00022989"/>
    </source>
</evidence>
<dbReference type="GO" id="GO:0005886">
    <property type="term" value="C:plasma membrane"/>
    <property type="evidence" value="ECO:0007669"/>
    <property type="project" value="UniProtKB-SubCell"/>
</dbReference>
<dbReference type="PROSITE" id="PS50850">
    <property type="entry name" value="MFS"/>
    <property type="match status" value="1"/>
</dbReference>
<feature type="transmembrane region" description="Helical" evidence="6">
    <location>
        <begin position="61"/>
        <end position="82"/>
    </location>
</feature>
<protein>
    <submittedName>
        <fullName evidence="8">MFS transporter</fullName>
    </submittedName>
</protein>
<accession>A0A941ATA2</accession>
<keyword evidence="5 6" id="KW-0472">Membrane</keyword>
<feature type="transmembrane region" description="Helical" evidence="6">
    <location>
        <begin position="388"/>
        <end position="406"/>
    </location>
</feature>
<proteinExistence type="predicted"/>
<evidence type="ECO:0000256" key="6">
    <source>
        <dbReference type="SAM" id="Phobius"/>
    </source>
</evidence>
<feature type="transmembrane region" description="Helical" evidence="6">
    <location>
        <begin position="292"/>
        <end position="312"/>
    </location>
</feature>
<dbReference type="InterPro" id="IPR052528">
    <property type="entry name" value="Sugar_transport-like"/>
</dbReference>
<evidence type="ECO:0000313" key="9">
    <source>
        <dbReference type="Proteomes" id="UP000678228"/>
    </source>
</evidence>
<dbReference type="Proteomes" id="UP000678228">
    <property type="component" value="Unassembled WGS sequence"/>
</dbReference>
<evidence type="ECO:0000256" key="5">
    <source>
        <dbReference type="ARBA" id="ARBA00023136"/>
    </source>
</evidence>
<dbReference type="CDD" id="cd06174">
    <property type="entry name" value="MFS"/>
    <property type="match status" value="1"/>
</dbReference>
<feature type="transmembrane region" description="Helical" evidence="6">
    <location>
        <begin position="231"/>
        <end position="254"/>
    </location>
</feature>
<keyword evidence="4 6" id="KW-1133">Transmembrane helix</keyword>